<comment type="caution">
    <text evidence="3">The sequence shown here is derived from an EMBL/GenBank/DDBJ whole genome shotgun (WGS) entry which is preliminary data.</text>
</comment>
<dbReference type="SMART" id="SM00448">
    <property type="entry name" value="REC"/>
    <property type="match status" value="1"/>
</dbReference>
<dbReference type="SUPFAM" id="SSF52172">
    <property type="entry name" value="CheY-like"/>
    <property type="match status" value="1"/>
</dbReference>
<dbReference type="EMBL" id="SDDZ01000006">
    <property type="protein sequence ID" value="RXJ49566.1"/>
    <property type="molecule type" value="Genomic_DNA"/>
</dbReference>
<dbReference type="InterPro" id="IPR011006">
    <property type="entry name" value="CheY-like_superfamily"/>
</dbReference>
<feature type="domain" description="Response regulatory" evidence="2">
    <location>
        <begin position="7"/>
        <end position="131"/>
    </location>
</feature>
<dbReference type="Proteomes" id="UP000289792">
    <property type="component" value="Unassembled WGS sequence"/>
</dbReference>
<proteinExistence type="predicted"/>
<name>A0A4V1LMT0_9FLAO</name>
<sequence>MKKKLNCILLVDDDDDDNFFHQIIINEMNIVNKIEVAMNGIEALAYLKKEHQTPPDIIFLDINMPKMNGWEFLEQYKDLSNVQKAKVVIMILTTSADPDYVKKAMEIQEVTGFTTKPLTKELLSEMLQQHFQDYL</sequence>
<evidence type="ECO:0000259" key="2">
    <source>
        <dbReference type="PROSITE" id="PS50110"/>
    </source>
</evidence>
<accession>A0A4V1LMT0</accession>
<dbReference type="PANTHER" id="PTHR44520:SF2">
    <property type="entry name" value="RESPONSE REGULATOR RCP1"/>
    <property type="match status" value="1"/>
</dbReference>
<gene>
    <name evidence="3" type="ORF">ESZ48_11170</name>
</gene>
<organism evidence="3 4">
    <name type="scientific">Gelidibacter gilvus</name>
    <dbReference type="NCBI Taxonomy" id="59602"/>
    <lineage>
        <taxon>Bacteria</taxon>
        <taxon>Pseudomonadati</taxon>
        <taxon>Bacteroidota</taxon>
        <taxon>Flavobacteriia</taxon>
        <taxon>Flavobacteriales</taxon>
        <taxon>Flavobacteriaceae</taxon>
        <taxon>Gelidibacter</taxon>
    </lineage>
</organism>
<dbReference type="Pfam" id="PF00072">
    <property type="entry name" value="Response_reg"/>
    <property type="match status" value="1"/>
</dbReference>
<dbReference type="RefSeq" id="WP_129017576.1">
    <property type="nucleotide sequence ID" value="NZ_SDDZ01000006.1"/>
</dbReference>
<dbReference type="OrthoDB" id="673128at2"/>
<keyword evidence="4" id="KW-1185">Reference proteome</keyword>
<protein>
    <submittedName>
        <fullName evidence="3">Response regulator</fullName>
    </submittedName>
</protein>
<dbReference type="PANTHER" id="PTHR44520">
    <property type="entry name" value="RESPONSE REGULATOR RCP1-RELATED"/>
    <property type="match status" value="1"/>
</dbReference>
<evidence type="ECO:0000256" key="1">
    <source>
        <dbReference type="PROSITE-ProRule" id="PRU00169"/>
    </source>
</evidence>
<feature type="modified residue" description="4-aspartylphosphate" evidence="1">
    <location>
        <position position="61"/>
    </location>
</feature>
<dbReference type="Gene3D" id="3.40.50.2300">
    <property type="match status" value="1"/>
</dbReference>
<dbReference type="InterPro" id="IPR052893">
    <property type="entry name" value="TCS_response_regulator"/>
</dbReference>
<reference evidence="3 4" key="1">
    <citation type="submission" date="2019-01" db="EMBL/GenBank/DDBJ databases">
        <title>Genome sequence of the Antarctic species Gelidibacter gilvus ACAM 158(T).</title>
        <authorList>
            <person name="Bowman J.P."/>
        </authorList>
    </citation>
    <scope>NUCLEOTIDE SEQUENCE [LARGE SCALE GENOMIC DNA]</scope>
    <source>
        <strain evidence="3 4">IC158</strain>
    </source>
</reference>
<dbReference type="GO" id="GO:0000160">
    <property type="term" value="P:phosphorelay signal transduction system"/>
    <property type="evidence" value="ECO:0007669"/>
    <property type="project" value="InterPro"/>
</dbReference>
<dbReference type="InterPro" id="IPR001789">
    <property type="entry name" value="Sig_transdc_resp-reg_receiver"/>
</dbReference>
<keyword evidence="1" id="KW-0597">Phosphoprotein</keyword>
<dbReference type="PROSITE" id="PS50110">
    <property type="entry name" value="RESPONSE_REGULATORY"/>
    <property type="match status" value="1"/>
</dbReference>
<evidence type="ECO:0000313" key="4">
    <source>
        <dbReference type="Proteomes" id="UP000289792"/>
    </source>
</evidence>
<evidence type="ECO:0000313" key="3">
    <source>
        <dbReference type="EMBL" id="RXJ49566.1"/>
    </source>
</evidence>
<dbReference type="AlphaFoldDB" id="A0A4V1LMT0"/>